<reference evidence="7" key="2">
    <citation type="submission" date="2022-01" db="EMBL/GenBank/DDBJ databases">
        <title>Collection of gut derived symbiotic bacterial strains cultured from healthy donors.</title>
        <authorList>
            <person name="Lin H."/>
            <person name="Kohout C."/>
            <person name="Waligurski E."/>
            <person name="Pamer E.G."/>
        </authorList>
    </citation>
    <scope>NUCLEOTIDE SEQUENCE</scope>
    <source>
        <strain evidence="7">DFI.1.149</strain>
    </source>
</reference>
<evidence type="ECO:0000313" key="8">
    <source>
        <dbReference type="EMBL" id="MDB9223818.1"/>
    </source>
</evidence>
<dbReference type="Pfam" id="PF00466">
    <property type="entry name" value="Ribosomal_L10"/>
    <property type="match status" value="1"/>
</dbReference>
<comment type="function">
    <text evidence="1 6">Forms part of the ribosomal stalk, playing a central role in the interaction of the ribosome with GTP-bound translation factors.</text>
</comment>
<dbReference type="AlphaFoldDB" id="A0A1Y3YCJ7"/>
<evidence type="ECO:0000313" key="13">
    <source>
        <dbReference type="Proteomes" id="UP000284243"/>
    </source>
</evidence>
<keyword evidence="6" id="KW-0699">rRNA-binding</keyword>
<dbReference type="NCBIfam" id="NF000955">
    <property type="entry name" value="PRK00099.1-1"/>
    <property type="match status" value="1"/>
</dbReference>
<gene>
    <name evidence="6 7" type="primary">rplJ</name>
    <name evidence="10" type="ORF">DWW24_04780</name>
    <name evidence="9" type="ORF">DWW57_09985</name>
    <name evidence="11" type="ORF">DXA53_17475</name>
    <name evidence="7" type="ORF">L0P03_10055</name>
    <name evidence="8" type="ORF">PN645_12470</name>
</gene>
<dbReference type="InterPro" id="IPR022973">
    <property type="entry name" value="Ribosomal_uL10_bac"/>
</dbReference>
<sequence>MKREEKQVIIDNLTEQIKAHKHIYISDISELDAAATQELRRACFKAGIKLIQVKNTLLRVALDGLEADYNEIYSALTGSSAVMLSETGNAPAKLIKEFRKNHDKPVLKAAFVEECAYVGENQLDALVSIKSKEELLGDIVLLLQSPMQKLISALESGKNTIGGVLKTLEDRA</sequence>
<dbReference type="EMBL" id="QSCO01000031">
    <property type="protein sequence ID" value="RGY03846.1"/>
    <property type="molecule type" value="Genomic_DNA"/>
</dbReference>
<dbReference type="InterPro" id="IPR043141">
    <property type="entry name" value="Ribosomal_uL10-like_sf"/>
</dbReference>
<reference evidence="8" key="3">
    <citation type="submission" date="2023-01" db="EMBL/GenBank/DDBJ databases">
        <title>Human gut microbiome strain richness.</title>
        <authorList>
            <person name="Chen-Liaw A."/>
        </authorList>
    </citation>
    <scope>NUCLEOTIDE SEQUENCE</scope>
    <source>
        <strain evidence="8">RTP21484st1_B7_RTP21484_190118</strain>
    </source>
</reference>
<keyword evidence="6" id="KW-0694">RNA-binding</keyword>
<dbReference type="GO" id="GO:0070180">
    <property type="term" value="F:large ribosomal subunit rRNA binding"/>
    <property type="evidence" value="ECO:0007669"/>
    <property type="project" value="UniProtKB-UniRule"/>
</dbReference>
<keyword evidence="4 6" id="KW-0687">Ribonucleoprotein</keyword>
<evidence type="ECO:0000313" key="7">
    <source>
        <dbReference type="EMBL" id="MCG4960188.1"/>
    </source>
</evidence>
<organism evidence="11 14">
    <name type="scientific">Odoribacter splanchnicus</name>
    <dbReference type="NCBI Taxonomy" id="28118"/>
    <lineage>
        <taxon>Bacteria</taxon>
        <taxon>Pseudomonadati</taxon>
        <taxon>Bacteroidota</taxon>
        <taxon>Bacteroidia</taxon>
        <taxon>Bacteroidales</taxon>
        <taxon>Odoribacteraceae</taxon>
        <taxon>Odoribacter</taxon>
    </lineage>
</organism>
<dbReference type="HAMAP" id="MF_00362">
    <property type="entry name" value="Ribosomal_uL10"/>
    <property type="match status" value="1"/>
</dbReference>
<dbReference type="SUPFAM" id="SSF160369">
    <property type="entry name" value="Ribosomal protein L10-like"/>
    <property type="match status" value="1"/>
</dbReference>
<keyword evidence="3 6" id="KW-0689">Ribosomal protein</keyword>
<evidence type="ECO:0000313" key="10">
    <source>
        <dbReference type="EMBL" id="RGV28556.1"/>
    </source>
</evidence>
<evidence type="ECO:0000313" key="9">
    <source>
        <dbReference type="EMBL" id="RGU56082.1"/>
    </source>
</evidence>
<evidence type="ECO:0000256" key="1">
    <source>
        <dbReference type="ARBA" id="ARBA00002633"/>
    </source>
</evidence>
<dbReference type="EMBL" id="JAKNDN010000017">
    <property type="protein sequence ID" value="MCG4960188.1"/>
    <property type="molecule type" value="Genomic_DNA"/>
</dbReference>
<proteinExistence type="inferred from homology"/>
<evidence type="ECO:0000256" key="4">
    <source>
        <dbReference type="ARBA" id="ARBA00023274"/>
    </source>
</evidence>
<dbReference type="GeneID" id="61275196"/>
<dbReference type="InterPro" id="IPR001790">
    <property type="entry name" value="Ribosomal_uL10"/>
</dbReference>
<dbReference type="Proteomes" id="UP000284243">
    <property type="component" value="Unassembled WGS sequence"/>
</dbReference>
<evidence type="ECO:0000256" key="3">
    <source>
        <dbReference type="ARBA" id="ARBA00022980"/>
    </source>
</evidence>
<dbReference type="CDD" id="cd05797">
    <property type="entry name" value="Ribosomal_L10"/>
    <property type="match status" value="1"/>
</dbReference>
<evidence type="ECO:0000313" key="12">
    <source>
        <dbReference type="Proteomes" id="UP000283426"/>
    </source>
</evidence>
<dbReference type="OMA" id="YVQESFY"/>
<dbReference type="Proteomes" id="UP001199750">
    <property type="component" value="Unassembled WGS sequence"/>
</dbReference>
<dbReference type="PANTHER" id="PTHR11560">
    <property type="entry name" value="39S RIBOSOMAL PROTEIN L10, MITOCHONDRIAL"/>
    <property type="match status" value="1"/>
</dbReference>
<dbReference type="InterPro" id="IPR047865">
    <property type="entry name" value="Ribosomal_uL10_bac_type"/>
</dbReference>
<reference evidence="12 13" key="1">
    <citation type="submission" date="2018-08" db="EMBL/GenBank/DDBJ databases">
        <title>A genome reference for cultivated species of the human gut microbiota.</title>
        <authorList>
            <person name="Zou Y."/>
            <person name="Xue W."/>
            <person name="Luo G."/>
        </authorList>
    </citation>
    <scope>NUCLEOTIDE SEQUENCE [LARGE SCALE GENOMIC DNA]</scope>
    <source>
        <strain evidence="10 12">AF14-6AC</strain>
        <strain evidence="9 13">AF16-14</strain>
        <strain evidence="11 14">OF03-11</strain>
    </source>
</reference>
<evidence type="ECO:0000256" key="2">
    <source>
        <dbReference type="ARBA" id="ARBA00008889"/>
    </source>
</evidence>
<evidence type="ECO:0000256" key="6">
    <source>
        <dbReference type="HAMAP-Rule" id="MF_00362"/>
    </source>
</evidence>
<dbReference type="EMBL" id="JAQMRD010000016">
    <property type="protein sequence ID" value="MDB9223818.1"/>
    <property type="molecule type" value="Genomic_DNA"/>
</dbReference>
<protein>
    <recommendedName>
        <fullName evidence="5 6">Large ribosomal subunit protein uL10</fullName>
    </recommendedName>
</protein>
<dbReference type="Proteomes" id="UP000284434">
    <property type="component" value="Unassembled WGS sequence"/>
</dbReference>
<dbReference type="RefSeq" id="WP_013612169.1">
    <property type="nucleotide sequence ID" value="NZ_BAABYK010000001.1"/>
</dbReference>
<comment type="caution">
    <text evidence="11">The sequence shown here is derived from an EMBL/GenBank/DDBJ whole genome shotgun (WGS) entry which is preliminary data.</text>
</comment>
<dbReference type="GO" id="GO:1990904">
    <property type="term" value="C:ribonucleoprotein complex"/>
    <property type="evidence" value="ECO:0007669"/>
    <property type="project" value="UniProtKB-KW"/>
</dbReference>
<dbReference type="GO" id="GO:0006412">
    <property type="term" value="P:translation"/>
    <property type="evidence" value="ECO:0007669"/>
    <property type="project" value="UniProtKB-UniRule"/>
</dbReference>
<name>A0A1Y3YCJ7_9BACT</name>
<evidence type="ECO:0000256" key="5">
    <source>
        <dbReference type="ARBA" id="ARBA00035202"/>
    </source>
</evidence>
<dbReference type="Proteomes" id="UP000283426">
    <property type="component" value="Unassembled WGS sequence"/>
</dbReference>
<accession>A0A1Y3YCJ7</accession>
<comment type="subunit">
    <text evidence="6">Part of the ribosomal stalk of the 50S ribosomal subunit. The N-terminus interacts with L11 and the large rRNA to form the base of the stalk. The C-terminus forms an elongated spine to which L12 dimers bind in a sequential fashion forming a multimeric L10(L12)X complex.</text>
</comment>
<evidence type="ECO:0000313" key="14">
    <source>
        <dbReference type="Proteomes" id="UP000284434"/>
    </source>
</evidence>
<evidence type="ECO:0000313" key="11">
    <source>
        <dbReference type="EMBL" id="RGY03846.1"/>
    </source>
</evidence>
<dbReference type="EMBL" id="QRYC01000012">
    <property type="protein sequence ID" value="RGU56082.1"/>
    <property type="molecule type" value="Genomic_DNA"/>
</dbReference>
<dbReference type="Proteomes" id="UP001212263">
    <property type="component" value="Unassembled WGS sequence"/>
</dbReference>
<dbReference type="EMBL" id="QRYW01000008">
    <property type="protein sequence ID" value="RGV28556.1"/>
    <property type="molecule type" value="Genomic_DNA"/>
</dbReference>
<dbReference type="Gene3D" id="3.30.70.1730">
    <property type="match status" value="1"/>
</dbReference>
<comment type="similarity">
    <text evidence="2 6">Belongs to the universal ribosomal protein uL10 family.</text>
</comment>
<dbReference type="GO" id="GO:0005840">
    <property type="term" value="C:ribosome"/>
    <property type="evidence" value="ECO:0007669"/>
    <property type="project" value="UniProtKB-KW"/>
</dbReference>